<protein>
    <recommendedName>
        <fullName evidence="1">YjeF C-terminal domain-containing protein</fullName>
    </recommendedName>
</protein>
<dbReference type="InterPro" id="IPR029056">
    <property type="entry name" value="Ribokinase-like"/>
</dbReference>
<dbReference type="AlphaFoldDB" id="A0A101GK21"/>
<feature type="non-terminal residue" evidence="2">
    <location>
        <position position="1"/>
    </location>
</feature>
<dbReference type="Proteomes" id="UP000054323">
    <property type="component" value="Unassembled WGS sequence"/>
</dbReference>
<evidence type="ECO:0000313" key="2">
    <source>
        <dbReference type="EMBL" id="KUK59903.1"/>
    </source>
</evidence>
<sequence>GALFCQVPAFEAACTAAYASGRAGMRASEGRGNGMLATDMLDYIPEELFRRGAPE</sequence>
<dbReference type="GO" id="GO:0016836">
    <property type="term" value="F:hydro-lyase activity"/>
    <property type="evidence" value="ECO:0007669"/>
    <property type="project" value="InterPro"/>
</dbReference>
<dbReference type="SUPFAM" id="SSF53613">
    <property type="entry name" value="Ribokinase-like"/>
    <property type="match status" value="1"/>
</dbReference>
<dbReference type="EMBL" id="LGGD01000274">
    <property type="protein sequence ID" value="KUK59903.1"/>
    <property type="molecule type" value="Genomic_DNA"/>
</dbReference>
<reference evidence="3" key="1">
    <citation type="journal article" date="2015" name="MBio">
        <title>Genome-Resolved Metagenomic Analysis Reveals Roles for Candidate Phyla and Other Microbial Community Members in Biogeochemical Transformations in Oil Reservoirs.</title>
        <authorList>
            <person name="Hu P."/>
            <person name="Tom L."/>
            <person name="Singh A."/>
            <person name="Thomas B.C."/>
            <person name="Baker B.J."/>
            <person name="Piceno Y.M."/>
            <person name="Andersen G.L."/>
            <person name="Banfield J.F."/>
        </authorList>
    </citation>
    <scope>NUCLEOTIDE SEQUENCE [LARGE SCALE GENOMIC DNA]</scope>
</reference>
<comment type="caution">
    <text evidence="2">The sequence shown here is derived from an EMBL/GenBank/DDBJ whole genome shotgun (WGS) entry which is preliminary data.</text>
</comment>
<dbReference type="Gene3D" id="3.40.1190.20">
    <property type="match status" value="1"/>
</dbReference>
<evidence type="ECO:0000313" key="3">
    <source>
        <dbReference type="Proteomes" id="UP000054323"/>
    </source>
</evidence>
<organism evidence="2 3">
    <name type="scientific">Methanoculleus marisnigri</name>
    <dbReference type="NCBI Taxonomy" id="2198"/>
    <lineage>
        <taxon>Archaea</taxon>
        <taxon>Methanobacteriati</taxon>
        <taxon>Methanobacteriota</taxon>
        <taxon>Stenosarchaea group</taxon>
        <taxon>Methanomicrobia</taxon>
        <taxon>Methanomicrobiales</taxon>
        <taxon>Methanomicrobiaceae</taxon>
        <taxon>Methanoculleus</taxon>
    </lineage>
</organism>
<accession>A0A101GK21</accession>
<evidence type="ECO:0000259" key="1">
    <source>
        <dbReference type="PROSITE" id="PS51383"/>
    </source>
</evidence>
<proteinExistence type="predicted"/>
<dbReference type="InterPro" id="IPR000631">
    <property type="entry name" value="CARKD"/>
</dbReference>
<feature type="domain" description="YjeF C-terminal" evidence="1">
    <location>
        <begin position="1"/>
        <end position="51"/>
    </location>
</feature>
<dbReference type="PATRIC" id="fig|2198.4.peg.316"/>
<name>A0A101GK21_9EURY</name>
<gene>
    <name evidence="2" type="ORF">XD82_1751</name>
</gene>
<dbReference type="PROSITE" id="PS51383">
    <property type="entry name" value="YJEF_C_3"/>
    <property type="match status" value="1"/>
</dbReference>